<dbReference type="AlphaFoldDB" id="A0A6H5FY94"/>
<gene>
    <name evidence="1" type="ORF">NTEN_LOCUS1197</name>
</gene>
<organism evidence="1 2">
    <name type="scientific">Nesidiocoris tenuis</name>
    <dbReference type="NCBI Taxonomy" id="355587"/>
    <lineage>
        <taxon>Eukaryota</taxon>
        <taxon>Metazoa</taxon>
        <taxon>Ecdysozoa</taxon>
        <taxon>Arthropoda</taxon>
        <taxon>Hexapoda</taxon>
        <taxon>Insecta</taxon>
        <taxon>Pterygota</taxon>
        <taxon>Neoptera</taxon>
        <taxon>Paraneoptera</taxon>
        <taxon>Hemiptera</taxon>
        <taxon>Heteroptera</taxon>
        <taxon>Panheteroptera</taxon>
        <taxon>Cimicomorpha</taxon>
        <taxon>Miridae</taxon>
        <taxon>Dicyphina</taxon>
        <taxon>Nesidiocoris</taxon>
    </lineage>
</organism>
<evidence type="ECO:0000313" key="1">
    <source>
        <dbReference type="EMBL" id="CAA9994381.1"/>
    </source>
</evidence>
<evidence type="ECO:0000313" key="2">
    <source>
        <dbReference type="Proteomes" id="UP000479000"/>
    </source>
</evidence>
<reference evidence="1 2" key="1">
    <citation type="submission" date="2020-02" db="EMBL/GenBank/DDBJ databases">
        <authorList>
            <person name="Ferguson B K."/>
        </authorList>
    </citation>
    <scope>NUCLEOTIDE SEQUENCE [LARGE SCALE GENOMIC DNA]</scope>
</reference>
<name>A0A6H5FY94_9HEMI</name>
<keyword evidence="2" id="KW-1185">Reference proteome</keyword>
<accession>A0A6H5FY94</accession>
<dbReference type="Proteomes" id="UP000479000">
    <property type="component" value="Unassembled WGS sequence"/>
</dbReference>
<proteinExistence type="predicted"/>
<dbReference type="EMBL" id="CADCXU010001967">
    <property type="protein sequence ID" value="CAA9994381.1"/>
    <property type="molecule type" value="Genomic_DNA"/>
</dbReference>
<sequence length="106" mass="12490">MKTYAYIICVCRNNTVGKGLDPKNMRNKRKREEARTGNHYKLSDIRDDRRGLKVRMPDFETTLSHPRSLAERFDLRGDYKFSCSGNYLMILNVRKRITTKETRESG</sequence>
<protein>
    <submittedName>
        <fullName evidence="1">Uncharacterized protein</fullName>
    </submittedName>
</protein>